<dbReference type="Proteomes" id="UP001244443">
    <property type="component" value="Chromosome"/>
</dbReference>
<accession>A0AA49GG95</accession>
<reference evidence="1" key="1">
    <citation type="submission" date="2023-08" db="EMBL/GenBank/DDBJ databases">
        <title>Comparative genomics and taxonomic characterization of three novel marine species of genus Marivirga.</title>
        <authorList>
            <person name="Muhammad N."/>
            <person name="Kim S.-G."/>
        </authorList>
    </citation>
    <scope>NUCLEOTIDE SEQUENCE [LARGE SCALE GENOMIC DNA]</scope>
    <source>
        <strain evidence="1">ABR2-2</strain>
    </source>
</reference>
<name>A0AA49GG95_9BACT</name>
<dbReference type="EMBL" id="CP129970">
    <property type="protein sequence ID" value="WKK86616.1"/>
    <property type="molecule type" value="Genomic_DNA"/>
</dbReference>
<keyword evidence="2" id="KW-1185">Reference proteome</keyword>
<sequence length="80" mass="9199">MHLEPFERFFAGETSIPYMIGALICERTFRLYGKEKLLTLLEKGEMWDLLNDVGLTKENLNTELRKELLLPPTVAIANSD</sequence>
<evidence type="ECO:0000313" key="2">
    <source>
        <dbReference type="Proteomes" id="UP001244443"/>
    </source>
</evidence>
<dbReference type="AlphaFoldDB" id="A0AA49GG95"/>
<proteinExistence type="predicted"/>
<dbReference type="RefSeq" id="WP_302102998.1">
    <property type="nucleotide sequence ID" value="NZ_CP129970.2"/>
</dbReference>
<gene>
    <name evidence="1" type="ORF">QYS48_06815</name>
</gene>
<organism evidence="1 2">
    <name type="scientific">Marivirga arenosa</name>
    <dbReference type="NCBI Taxonomy" id="3059076"/>
    <lineage>
        <taxon>Bacteria</taxon>
        <taxon>Pseudomonadati</taxon>
        <taxon>Bacteroidota</taxon>
        <taxon>Cytophagia</taxon>
        <taxon>Cytophagales</taxon>
        <taxon>Marivirgaceae</taxon>
        <taxon>Marivirga</taxon>
    </lineage>
</organism>
<protein>
    <submittedName>
        <fullName evidence="1">Uncharacterized protein</fullName>
    </submittedName>
</protein>
<evidence type="ECO:0000313" key="1">
    <source>
        <dbReference type="EMBL" id="WKK86616.1"/>
    </source>
</evidence>